<proteinExistence type="predicted"/>
<sequence>MEKRLNRTDYLFAATFIFMLVVALGAFFFGMQMGQDRATLKYEDLIVKQSDASKSFTAYHQQYLVSFYHTIYAPYREFHKKWFDKMDELQAGRSSDASLIMKDLSKLASDSYEALGSKSMPDSSPLLQDAHKNYMKSLKLFNEALRGYASKANAVAAPDLVKQLNGDAYITEAKSFALTAEKQYYDAILKWHESVDPQFKPIDPSKPVALQDWSGLAFNMKNDYVAQQLAAAKTFTAFTPQDLTSRIDEMIASGQAKKLNLTGVNQVIDLLSGTDAVRSGDFLRYKNRLYANETLPQLPFFTN</sequence>
<keyword evidence="3" id="KW-1185">Reference proteome</keyword>
<keyword evidence="1" id="KW-0472">Membrane</keyword>
<organism evidence="2 3">
    <name type="scientific">Paenibacillus solanacearum</name>
    <dbReference type="NCBI Taxonomy" id="2048548"/>
    <lineage>
        <taxon>Bacteria</taxon>
        <taxon>Bacillati</taxon>
        <taxon>Bacillota</taxon>
        <taxon>Bacilli</taxon>
        <taxon>Bacillales</taxon>
        <taxon>Paenibacillaceae</taxon>
        <taxon>Paenibacillus</taxon>
    </lineage>
</organism>
<accession>A0A916NNB2</accession>
<gene>
    <name evidence="2" type="ORF">PAESOLCIP111_01449</name>
</gene>
<dbReference type="EMBL" id="CAJVAS010000004">
    <property type="protein sequence ID" value="CAG7611875.1"/>
    <property type="molecule type" value="Genomic_DNA"/>
</dbReference>
<name>A0A916NNB2_9BACL</name>
<dbReference type="RefSeq" id="WP_218091250.1">
    <property type="nucleotide sequence ID" value="NZ_CAJVAS010000004.1"/>
</dbReference>
<protein>
    <submittedName>
        <fullName evidence="2">Uncharacterized protein</fullName>
    </submittedName>
</protein>
<evidence type="ECO:0000256" key="1">
    <source>
        <dbReference type="SAM" id="Phobius"/>
    </source>
</evidence>
<evidence type="ECO:0000313" key="2">
    <source>
        <dbReference type="EMBL" id="CAG7611875.1"/>
    </source>
</evidence>
<feature type="transmembrane region" description="Helical" evidence="1">
    <location>
        <begin position="12"/>
        <end position="31"/>
    </location>
</feature>
<keyword evidence="1" id="KW-0812">Transmembrane</keyword>
<comment type="caution">
    <text evidence="2">The sequence shown here is derived from an EMBL/GenBank/DDBJ whole genome shotgun (WGS) entry which is preliminary data.</text>
</comment>
<dbReference type="AlphaFoldDB" id="A0A916NNB2"/>
<dbReference type="Proteomes" id="UP000693672">
    <property type="component" value="Unassembled WGS sequence"/>
</dbReference>
<evidence type="ECO:0000313" key="3">
    <source>
        <dbReference type="Proteomes" id="UP000693672"/>
    </source>
</evidence>
<keyword evidence="1" id="KW-1133">Transmembrane helix</keyword>
<reference evidence="2" key="1">
    <citation type="submission" date="2021-06" db="EMBL/GenBank/DDBJ databases">
        <authorList>
            <person name="Criscuolo A."/>
        </authorList>
    </citation>
    <scope>NUCLEOTIDE SEQUENCE</scope>
    <source>
        <strain evidence="2">CIP111600</strain>
    </source>
</reference>